<dbReference type="InterPro" id="IPR001611">
    <property type="entry name" value="Leu-rich_rpt"/>
</dbReference>
<dbReference type="InterPro" id="IPR032675">
    <property type="entry name" value="LRR_dom_sf"/>
</dbReference>
<dbReference type="Gene3D" id="3.80.10.10">
    <property type="entry name" value="Ribonuclease Inhibitor"/>
    <property type="match status" value="1"/>
</dbReference>
<accession>A0A0G4F9E9</accession>
<proteinExistence type="predicted"/>
<protein>
    <submittedName>
        <fullName evidence="1">Uncharacterized protein</fullName>
    </submittedName>
</protein>
<reference evidence="1" key="1">
    <citation type="submission" date="2014-11" db="EMBL/GenBank/DDBJ databases">
        <authorList>
            <person name="Otto D Thomas"/>
            <person name="Naeem Raeece"/>
        </authorList>
    </citation>
    <scope>NUCLEOTIDE SEQUENCE</scope>
</reference>
<dbReference type="Pfam" id="PF13516">
    <property type="entry name" value="LRR_6"/>
    <property type="match status" value="2"/>
</dbReference>
<evidence type="ECO:0000313" key="1">
    <source>
        <dbReference type="EMBL" id="CEM08995.1"/>
    </source>
</evidence>
<dbReference type="VEuPathDB" id="CryptoDB:Cvel_15759"/>
<dbReference type="EMBL" id="CDMZ01000199">
    <property type="protein sequence ID" value="CEM08995.1"/>
    <property type="molecule type" value="Genomic_DNA"/>
</dbReference>
<organism evidence="1">
    <name type="scientific">Chromera velia CCMP2878</name>
    <dbReference type="NCBI Taxonomy" id="1169474"/>
    <lineage>
        <taxon>Eukaryota</taxon>
        <taxon>Sar</taxon>
        <taxon>Alveolata</taxon>
        <taxon>Colpodellida</taxon>
        <taxon>Chromeraceae</taxon>
        <taxon>Chromera</taxon>
    </lineage>
</organism>
<dbReference type="PhylomeDB" id="A0A0G4F9E9"/>
<dbReference type="SMART" id="SM00368">
    <property type="entry name" value="LRR_RI"/>
    <property type="match status" value="2"/>
</dbReference>
<dbReference type="SUPFAM" id="SSF52047">
    <property type="entry name" value="RNI-like"/>
    <property type="match status" value="1"/>
</dbReference>
<dbReference type="AlphaFoldDB" id="A0A0G4F9E9"/>
<gene>
    <name evidence="1" type="ORF">Cvel_15759</name>
</gene>
<sequence>MGLAPWSPSILPSLPAPAADAFQCLPEGAVLVTTDVSSLEGGGTLWPSLWPARQAWACGWTKSQAHNSSNWRELKTVVLALAYWQPLLQGKWVVVTVAVINKGYSSAAALNELAGDIRTGIGQKGLWLGMAPFGIHPNGFCLSVQKLKLLISSLPWGPGVVKTLKCGPHVCKDACLSVLLDFLRLQASGGGGAPSLCLKTLNLASCDLGEAVVTLFPLLPRSLEQIDLSGNRLRSEAMEALGSVLSFGWLPNLVSLNLSDNPLGPAGMWGLARGLSSSPQTLPLQCSPPADF</sequence>
<name>A0A0G4F9E9_9ALVE</name>